<dbReference type="NCBIfam" id="TIGR01182">
    <property type="entry name" value="eda"/>
    <property type="match status" value="1"/>
</dbReference>
<evidence type="ECO:0000256" key="4">
    <source>
        <dbReference type="ARBA" id="ARBA00023239"/>
    </source>
</evidence>
<evidence type="ECO:0000256" key="5">
    <source>
        <dbReference type="ARBA" id="ARBA00023277"/>
    </source>
</evidence>
<proteinExistence type="inferred from homology"/>
<evidence type="ECO:0000256" key="1">
    <source>
        <dbReference type="ARBA" id="ARBA00004761"/>
    </source>
</evidence>
<name>A0ABZ2YUI4_9BACT</name>
<dbReference type="EC" id="4.1.2.14" evidence="6"/>
<dbReference type="SUPFAM" id="SSF51569">
    <property type="entry name" value="Aldolase"/>
    <property type="match status" value="1"/>
</dbReference>
<comment type="similarity">
    <text evidence="2">Belongs to the KHG/KDPG aldolase family.</text>
</comment>
<dbReference type="PANTHER" id="PTHR30246">
    <property type="entry name" value="2-KETO-3-DEOXY-6-PHOSPHOGLUCONATE ALDOLASE"/>
    <property type="match status" value="1"/>
</dbReference>
<dbReference type="EMBL" id="CP149822">
    <property type="protein sequence ID" value="WZN43133.1"/>
    <property type="molecule type" value="Genomic_DNA"/>
</dbReference>
<dbReference type="GO" id="GO:0008700">
    <property type="term" value="F:(R,S)-4-hydroxy-2-oxoglutarate aldolase activity"/>
    <property type="evidence" value="ECO:0007669"/>
    <property type="project" value="UniProtKB-EC"/>
</dbReference>
<evidence type="ECO:0000256" key="3">
    <source>
        <dbReference type="ARBA" id="ARBA00011233"/>
    </source>
</evidence>
<keyword evidence="4 6" id="KW-0456">Lyase</keyword>
<keyword evidence="5" id="KW-0119">Carbohydrate metabolism</keyword>
<evidence type="ECO:0000313" key="7">
    <source>
        <dbReference type="Proteomes" id="UP001485459"/>
    </source>
</evidence>
<dbReference type="Proteomes" id="UP001485459">
    <property type="component" value="Chromosome"/>
</dbReference>
<organism evidence="6 7">
    <name type="scientific">Chitinophaga pollutisoli</name>
    <dbReference type="NCBI Taxonomy" id="3133966"/>
    <lineage>
        <taxon>Bacteria</taxon>
        <taxon>Pseudomonadati</taxon>
        <taxon>Bacteroidota</taxon>
        <taxon>Chitinophagia</taxon>
        <taxon>Chitinophagales</taxon>
        <taxon>Chitinophagaceae</taxon>
        <taxon>Chitinophaga</taxon>
    </lineage>
</organism>
<reference evidence="7" key="1">
    <citation type="submission" date="2024-03" db="EMBL/GenBank/DDBJ databases">
        <title>Chitinophaga horti sp. nov., isolated from garden soil.</title>
        <authorList>
            <person name="Lee D.S."/>
            <person name="Han D.M."/>
            <person name="Baek J.H."/>
            <person name="Choi D.G."/>
            <person name="Jeon J.H."/>
            <person name="Jeon C.O."/>
        </authorList>
    </citation>
    <scope>NUCLEOTIDE SEQUENCE [LARGE SCALE GENOMIC DNA]</scope>
    <source>
        <strain evidence="7">GPA1</strain>
    </source>
</reference>
<comment type="subunit">
    <text evidence="3">Homotrimer.</text>
</comment>
<accession>A0ABZ2YUI4</accession>
<dbReference type="PANTHER" id="PTHR30246:SF1">
    <property type="entry name" value="2-DEHYDRO-3-DEOXY-6-PHOSPHOGALACTONATE ALDOLASE-RELATED"/>
    <property type="match status" value="1"/>
</dbReference>
<evidence type="ECO:0000313" key="6">
    <source>
        <dbReference type="EMBL" id="WZN43133.1"/>
    </source>
</evidence>
<dbReference type="CDD" id="cd00452">
    <property type="entry name" value="KDPG_aldolase"/>
    <property type="match status" value="1"/>
</dbReference>
<sequence length="220" mass="23787">MTTQPDTIVKAFESTKVIPVFYHEDPEVCAEVMKACYAGGIRVFEFTNRGEQARQNFAHLRDLKIASMPDMQLGIGTIKNAADAKTFTEMGADFIVCPVTDPETAAYCHTAGILWVPGCMTPTEISVAEKNGALLVKLFPGSALGPDFVKAIKPLFPGLKFMPTGGVEPEAANLKAWFGAGVVCVGMGSNLIPKEILAKRDWSSLSEKIKQTFALLKSLQ</sequence>
<keyword evidence="7" id="KW-1185">Reference proteome</keyword>
<protein>
    <submittedName>
        <fullName evidence="6">Bifunctional 4-hydroxy-2-oxoglutarate aldolase/2-dehydro-3-deoxy-phosphogluconate aldolase</fullName>
        <ecNumber evidence="6">4.1.2.14</ecNumber>
        <ecNumber evidence="6">4.1.3.16</ecNumber>
    </submittedName>
</protein>
<dbReference type="GO" id="GO:0008675">
    <property type="term" value="F:2-dehydro-3-deoxy-phosphogluconate aldolase activity"/>
    <property type="evidence" value="ECO:0007669"/>
    <property type="project" value="UniProtKB-EC"/>
</dbReference>
<dbReference type="InterPro" id="IPR000887">
    <property type="entry name" value="Aldlse_KDPG_KHG"/>
</dbReference>
<gene>
    <name evidence="6" type="primary">eda</name>
    <name evidence="6" type="ORF">WJU16_08815</name>
</gene>
<dbReference type="Pfam" id="PF01081">
    <property type="entry name" value="Aldolase"/>
    <property type="match status" value="1"/>
</dbReference>
<dbReference type="EC" id="4.1.3.16" evidence="6"/>
<dbReference type="Gene3D" id="3.20.20.70">
    <property type="entry name" value="Aldolase class I"/>
    <property type="match status" value="1"/>
</dbReference>
<dbReference type="InterPro" id="IPR013785">
    <property type="entry name" value="Aldolase_TIM"/>
</dbReference>
<evidence type="ECO:0000256" key="2">
    <source>
        <dbReference type="ARBA" id="ARBA00006906"/>
    </source>
</evidence>
<comment type="pathway">
    <text evidence="1">Carbohydrate acid metabolism.</text>
</comment>
<dbReference type="RefSeq" id="WP_341837952.1">
    <property type="nucleotide sequence ID" value="NZ_CP149822.1"/>
</dbReference>